<dbReference type="GO" id="GO:0046872">
    <property type="term" value="F:metal ion binding"/>
    <property type="evidence" value="ECO:0007669"/>
    <property type="project" value="UniProtKB-KW"/>
</dbReference>
<evidence type="ECO:0000256" key="2">
    <source>
        <dbReference type="ARBA" id="ARBA00022723"/>
    </source>
</evidence>
<proteinExistence type="predicted"/>
<sequence length="291" mass="32152">MFEEPKAVEESEEFCMYVSAGDVAGVLQYDECDCGLMPKTAQEWETIANGFSVVWNFPKCVRVMDGKHIAIQAPKNSGSDFFNYKSFFSIVLFGVMDANYRFLYVHVGSQGRISDGGVVENTLFKKLLTRWKLNLPEYSALPGREKLVPNRAARTSSFYAIEPLIFAARLDGAVTRPRQNGQFSILIFMSRYAFSERHEIVGLNARAMPTVGRANLSLFKICGSIGSSKTSSLVVAAILHSFHPAGRCFTARALILSRMMLSLVDSACLSNKSRSVVTATGDTICKVKASY</sequence>
<evidence type="ECO:0000313" key="4">
    <source>
        <dbReference type="EMBL" id="CAH2000782.1"/>
    </source>
</evidence>
<dbReference type="OrthoDB" id="8193319at2759"/>
<accession>A0A9P0LS69</accession>
<evidence type="ECO:0000259" key="3">
    <source>
        <dbReference type="Pfam" id="PF13359"/>
    </source>
</evidence>
<evidence type="ECO:0000256" key="1">
    <source>
        <dbReference type="ARBA" id="ARBA00001968"/>
    </source>
</evidence>
<gene>
    <name evidence="4" type="ORF">ACAOBT_LOCUS25789</name>
</gene>
<protein>
    <recommendedName>
        <fullName evidence="3">DDE Tnp4 domain-containing protein</fullName>
    </recommendedName>
</protein>
<comment type="cofactor">
    <cofactor evidence="1">
        <name>a divalent metal cation</name>
        <dbReference type="ChEBI" id="CHEBI:60240"/>
    </cofactor>
</comment>
<dbReference type="EMBL" id="CAKOFQ010007422">
    <property type="protein sequence ID" value="CAH2000782.1"/>
    <property type="molecule type" value="Genomic_DNA"/>
</dbReference>
<feature type="domain" description="DDE Tnp4" evidence="3">
    <location>
        <begin position="64"/>
        <end position="129"/>
    </location>
</feature>
<dbReference type="Pfam" id="PF13359">
    <property type="entry name" value="DDE_Tnp_4"/>
    <property type="match status" value="1"/>
</dbReference>
<dbReference type="AlphaFoldDB" id="A0A9P0LS69"/>
<comment type="caution">
    <text evidence="4">The sequence shown here is derived from an EMBL/GenBank/DDBJ whole genome shotgun (WGS) entry which is preliminary data.</text>
</comment>
<organism evidence="4 5">
    <name type="scientific">Acanthoscelides obtectus</name>
    <name type="common">Bean weevil</name>
    <name type="synonym">Bruchus obtectus</name>
    <dbReference type="NCBI Taxonomy" id="200917"/>
    <lineage>
        <taxon>Eukaryota</taxon>
        <taxon>Metazoa</taxon>
        <taxon>Ecdysozoa</taxon>
        <taxon>Arthropoda</taxon>
        <taxon>Hexapoda</taxon>
        <taxon>Insecta</taxon>
        <taxon>Pterygota</taxon>
        <taxon>Neoptera</taxon>
        <taxon>Endopterygota</taxon>
        <taxon>Coleoptera</taxon>
        <taxon>Polyphaga</taxon>
        <taxon>Cucujiformia</taxon>
        <taxon>Chrysomeloidea</taxon>
        <taxon>Chrysomelidae</taxon>
        <taxon>Bruchinae</taxon>
        <taxon>Bruchini</taxon>
        <taxon>Acanthoscelides</taxon>
    </lineage>
</organism>
<evidence type="ECO:0000313" key="5">
    <source>
        <dbReference type="Proteomes" id="UP001152888"/>
    </source>
</evidence>
<dbReference type="Proteomes" id="UP001152888">
    <property type="component" value="Unassembled WGS sequence"/>
</dbReference>
<reference evidence="4" key="1">
    <citation type="submission" date="2022-03" db="EMBL/GenBank/DDBJ databases">
        <authorList>
            <person name="Sayadi A."/>
        </authorList>
    </citation>
    <scope>NUCLEOTIDE SEQUENCE</scope>
</reference>
<keyword evidence="2" id="KW-0479">Metal-binding</keyword>
<name>A0A9P0LS69_ACAOB</name>
<dbReference type="InterPro" id="IPR027806">
    <property type="entry name" value="HARBI1_dom"/>
</dbReference>
<keyword evidence="5" id="KW-1185">Reference proteome</keyword>